<feature type="region of interest" description="Disordered" evidence="1">
    <location>
        <begin position="391"/>
        <end position="410"/>
    </location>
</feature>
<sequence length="410" mass="44613">MPLDDGLKARMAEPGFWSAYLFEDDAPDFEEEEPCRAEFDVGDGHALVLDVDLAYGAFELAVAVPGTAEPIQVGWDDQAHFHPHVMRWSELDLLARAAALRDAELRHPGPFLALLARFAVLDEQDDPDAMAPLVDGAFHLVRPGTVSGLRPETREWYELRDLRGTGLLWTTRPDGHPAVDQPLDISIERPLYSLRAPDSDDFPFAAWAALLDRARHALAAVAADPALQDAAVRSALQRCSTARGHHDLVPLARALRTAGFAQPVLLRALEDPVSRAESCWAIEALAGLDQGSLVKRWFGRSLLATARFWELTLTLAVEGRPQAHARTVAADLSDALKQAGLGRAEIGGGTFRQAPGGGSVAEKVMIEVTVRDDLDRGASLVHETLRRHDATDTATLARSGPPYDPVPLDR</sequence>
<name>A0ABW1ABK2_9ACTN</name>
<keyword evidence="3" id="KW-1185">Reference proteome</keyword>
<proteinExistence type="predicted"/>
<dbReference type="RefSeq" id="WP_378287384.1">
    <property type="nucleotide sequence ID" value="NZ_JBHSON010000070.1"/>
</dbReference>
<organism evidence="2 3">
    <name type="scientific">Actinomadura rugatobispora</name>
    <dbReference type="NCBI Taxonomy" id="1994"/>
    <lineage>
        <taxon>Bacteria</taxon>
        <taxon>Bacillati</taxon>
        <taxon>Actinomycetota</taxon>
        <taxon>Actinomycetes</taxon>
        <taxon>Streptosporangiales</taxon>
        <taxon>Thermomonosporaceae</taxon>
        <taxon>Actinomadura</taxon>
    </lineage>
</organism>
<evidence type="ECO:0000313" key="3">
    <source>
        <dbReference type="Proteomes" id="UP001596074"/>
    </source>
</evidence>
<dbReference type="Proteomes" id="UP001596074">
    <property type="component" value="Unassembled WGS sequence"/>
</dbReference>
<protein>
    <submittedName>
        <fullName evidence="2">Uncharacterized protein</fullName>
    </submittedName>
</protein>
<reference evidence="3" key="1">
    <citation type="journal article" date="2019" name="Int. J. Syst. Evol. Microbiol.">
        <title>The Global Catalogue of Microorganisms (GCM) 10K type strain sequencing project: providing services to taxonomists for standard genome sequencing and annotation.</title>
        <authorList>
            <consortium name="The Broad Institute Genomics Platform"/>
            <consortium name="The Broad Institute Genome Sequencing Center for Infectious Disease"/>
            <person name="Wu L."/>
            <person name="Ma J."/>
        </authorList>
    </citation>
    <scope>NUCLEOTIDE SEQUENCE [LARGE SCALE GENOMIC DNA]</scope>
    <source>
        <strain evidence="3">KCTC 42087</strain>
    </source>
</reference>
<comment type="caution">
    <text evidence="2">The sequence shown here is derived from an EMBL/GenBank/DDBJ whole genome shotgun (WGS) entry which is preliminary data.</text>
</comment>
<evidence type="ECO:0000256" key="1">
    <source>
        <dbReference type="SAM" id="MobiDB-lite"/>
    </source>
</evidence>
<accession>A0ABW1ABK2</accession>
<dbReference type="EMBL" id="JBHSON010000070">
    <property type="protein sequence ID" value="MFC5751469.1"/>
    <property type="molecule type" value="Genomic_DNA"/>
</dbReference>
<evidence type="ECO:0000313" key="2">
    <source>
        <dbReference type="EMBL" id="MFC5751469.1"/>
    </source>
</evidence>
<gene>
    <name evidence="2" type="ORF">ACFPZN_38120</name>
</gene>